<feature type="region of interest" description="Disordered" evidence="1">
    <location>
        <begin position="21"/>
        <end position="46"/>
    </location>
</feature>
<evidence type="ECO:0000313" key="3">
    <source>
        <dbReference type="Proteomes" id="UP000634136"/>
    </source>
</evidence>
<dbReference type="EMBL" id="JAAIUW010000012">
    <property type="protein sequence ID" value="KAF7807575.1"/>
    <property type="molecule type" value="Genomic_DNA"/>
</dbReference>
<sequence length="46" mass="5309">MGERMKKKMEGIALRKLKIRGKEEKSKKIKVDANQMPAQKRPAKIS</sequence>
<dbReference type="Proteomes" id="UP000634136">
    <property type="component" value="Unassembled WGS sequence"/>
</dbReference>
<protein>
    <submittedName>
        <fullName evidence="2">Uncharacterized protein</fullName>
    </submittedName>
</protein>
<proteinExistence type="predicted"/>
<organism evidence="2 3">
    <name type="scientific">Senna tora</name>
    <dbReference type="NCBI Taxonomy" id="362788"/>
    <lineage>
        <taxon>Eukaryota</taxon>
        <taxon>Viridiplantae</taxon>
        <taxon>Streptophyta</taxon>
        <taxon>Embryophyta</taxon>
        <taxon>Tracheophyta</taxon>
        <taxon>Spermatophyta</taxon>
        <taxon>Magnoliopsida</taxon>
        <taxon>eudicotyledons</taxon>
        <taxon>Gunneridae</taxon>
        <taxon>Pentapetalae</taxon>
        <taxon>rosids</taxon>
        <taxon>fabids</taxon>
        <taxon>Fabales</taxon>
        <taxon>Fabaceae</taxon>
        <taxon>Caesalpinioideae</taxon>
        <taxon>Cassia clade</taxon>
        <taxon>Senna</taxon>
    </lineage>
</organism>
<reference evidence="2" key="1">
    <citation type="submission" date="2020-09" db="EMBL/GenBank/DDBJ databases">
        <title>Genome-Enabled Discovery of Anthraquinone Biosynthesis in Senna tora.</title>
        <authorList>
            <person name="Kang S.-H."/>
            <person name="Pandey R.P."/>
            <person name="Lee C.-M."/>
            <person name="Sim J.-S."/>
            <person name="Jeong J.-T."/>
            <person name="Choi B.-S."/>
            <person name="Jung M."/>
            <person name="Ginzburg D."/>
            <person name="Zhao K."/>
            <person name="Won S.Y."/>
            <person name="Oh T.-J."/>
            <person name="Yu Y."/>
            <person name="Kim N.-H."/>
            <person name="Lee O.R."/>
            <person name="Lee T.-H."/>
            <person name="Bashyal P."/>
            <person name="Kim T.-S."/>
            <person name="Lee W.-H."/>
            <person name="Kawkins C."/>
            <person name="Kim C.-K."/>
            <person name="Kim J.S."/>
            <person name="Ahn B.O."/>
            <person name="Rhee S.Y."/>
            <person name="Sohng J.K."/>
        </authorList>
    </citation>
    <scope>NUCLEOTIDE SEQUENCE</scope>
    <source>
        <tissue evidence="2">Leaf</tissue>
    </source>
</reference>
<feature type="compositionally biased region" description="Basic and acidic residues" evidence="1">
    <location>
        <begin position="21"/>
        <end position="31"/>
    </location>
</feature>
<accession>A0A834W335</accession>
<evidence type="ECO:0000313" key="2">
    <source>
        <dbReference type="EMBL" id="KAF7807575.1"/>
    </source>
</evidence>
<keyword evidence="3" id="KW-1185">Reference proteome</keyword>
<evidence type="ECO:0000256" key="1">
    <source>
        <dbReference type="SAM" id="MobiDB-lite"/>
    </source>
</evidence>
<name>A0A834W335_9FABA</name>
<comment type="caution">
    <text evidence="2">The sequence shown here is derived from an EMBL/GenBank/DDBJ whole genome shotgun (WGS) entry which is preliminary data.</text>
</comment>
<dbReference type="AlphaFoldDB" id="A0A834W335"/>
<gene>
    <name evidence="2" type="ORF">G2W53_039736</name>
</gene>